<organism evidence="1 2">
    <name type="scientific">Nibrella saemangeumensis</name>
    <dbReference type="NCBI Taxonomy" id="1084526"/>
    <lineage>
        <taxon>Bacteria</taxon>
        <taxon>Pseudomonadati</taxon>
        <taxon>Bacteroidota</taxon>
        <taxon>Cytophagia</taxon>
        <taxon>Cytophagales</taxon>
        <taxon>Spirosomataceae</taxon>
        <taxon>Nibrella</taxon>
    </lineage>
</organism>
<reference evidence="2" key="1">
    <citation type="journal article" date="2019" name="Int. J. Syst. Evol. Microbiol.">
        <title>The Global Catalogue of Microorganisms (GCM) 10K type strain sequencing project: providing services to taxonomists for standard genome sequencing and annotation.</title>
        <authorList>
            <consortium name="The Broad Institute Genomics Platform"/>
            <consortium name="The Broad Institute Genome Sequencing Center for Infectious Disease"/>
            <person name="Wu L."/>
            <person name="Ma J."/>
        </authorList>
    </citation>
    <scope>NUCLEOTIDE SEQUENCE [LARGE SCALE GENOMIC DNA]</scope>
    <source>
        <strain evidence="2">JCM 17927</strain>
    </source>
</reference>
<evidence type="ECO:0000313" key="2">
    <source>
        <dbReference type="Proteomes" id="UP001501175"/>
    </source>
</evidence>
<dbReference type="RefSeq" id="WP_345239828.1">
    <property type="nucleotide sequence ID" value="NZ_BAABHD010000003.1"/>
</dbReference>
<name>A0ABP8MB03_9BACT</name>
<dbReference type="Proteomes" id="UP001501175">
    <property type="component" value="Unassembled WGS sequence"/>
</dbReference>
<dbReference type="EMBL" id="BAABHD010000003">
    <property type="protein sequence ID" value="GAA4446910.1"/>
    <property type="molecule type" value="Genomic_DNA"/>
</dbReference>
<protein>
    <submittedName>
        <fullName evidence="1">Uncharacterized protein</fullName>
    </submittedName>
</protein>
<keyword evidence="2" id="KW-1185">Reference proteome</keyword>
<sequence length="117" mass="12837">MTTYINTGILVKVLANVFFGISMLAGISSGSVMTSVCAAEQYQTSQVAAEKSVTKQTRHTDFLMDKGFIFRRAKKAERAMRQERTTVCLTTNHLGGSTKITVQMDQANSLIIRIASI</sequence>
<gene>
    <name evidence="1" type="ORF">GCM10023189_02560</name>
</gene>
<comment type="caution">
    <text evidence="1">The sequence shown here is derived from an EMBL/GenBank/DDBJ whole genome shotgun (WGS) entry which is preliminary data.</text>
</comment>
<proteinExistence type="predicted"/>
<evidence type="ECO:0000313" key="1">
    <source>
        <dbReference type="EMBL" id="GAA4446910.1"/>
    </source>
</evidence>
<accession>A0ABP8MB03</accession>